<protein>
    <submittedName>
        <fullName evidence="1">Uncharacterized protein</fullName>
    </submittedName>
</protein>
<keyword evidence="2" id="KW-1185">Reference proteome</keyword>
<dbReference type="OrthoDB" id="839304at2"/>
<dbReference type="EMBL" id="FTOP01000009">
    <property type="protein sequence ID" value="SIS95584.1"/>
    <property type="molecule type" value="Genomic_DNA"/>
</dbReference>
<gene>
    <name evidence="1" type="ORF">SAMN05421761_10947</name>
</gene>
<proteinExistence type="predicted"/>
<evidence type="ECO:0000313" key="1">
    <source>
        <dbReference type="EMBL" id="SIS95584.1"/>
    </source>
</evidence>
<evidence type="ECO:0000313" key="2">
    <source>
        <dbReference type="Proteomes" id="UP000186026"/>
    </source>
</evidence>
<accession>A0A1N7NB44</accession>
<dbReference type="STRING" id="529505.SAMN05421761_10947"/>
<dbReference type="AlphaFoldDB" id="A0A1N7NB44"/>
<dbReference type="Proteomes" id="UP000186026">
    <property type="component" value="Unassembled WGS sequence"/>
</dbReference>
<name>A0A1N7NB44_9BACT</name>
<sequence>MVITSLHGIFSIVTNEKDQDQLLVRAKKKEELMRIFDEKRILKSSADGFEFHVKMCKQEFAHTMIMLIKEINYADFDKYLSEIDLSSDRIFA</sequence>
<reference evidence="2" key="1">
    <citation type="submission" date="2017-01" db="EMBL/GenBank/DDBJ databases">
        <authorList>
            <person name="Varghese N."/>
            <person name="Submissions S."/>
        </authorList>
    </citation>
    <scope>NUCLEOTIDE SEQUENCE [LARGE SCALE GENOMIC DNA]</scope>
    <source>
        <strain evidence="2">DSM 46698</strain>
    </source>
</reference>
<dbReference type="RefSeq" id="WP_076501536.1">
    <property type="nucleotide sequence ID" value="NZ_FTOP01000009.1"/>
</dbReference>
<organism evidence="1 2">
    <name type="scientific">Belliella pelovolcani</name>
    <dbReference type="NCBI Taxonomy" id="529505"/>
    <lineage>
        <taxon>Bacteria</taxon>
        <taxon>Pseudomonadati</taxon>
        <taxon>Bacteroidota</taxon>
        <taxon>Cytophagia</taxon>
        <taxon>Cytophagales</taxon>
        <taxon>Cyclobacteriaceae</taxon>
        <taxon>Belliella</taxon>
    </lineage>
</organism>